<evidence type="ECO:0000256" key="1">
    <source>
        <dbReference type="SAM" id="Coils"/>
    </source>
</evidence>
<feature type="region of interest" description="Disordered" evidence="2">
    <location>
        <begin position="147"/>
        <end position="203"/>
    </location>
</feature>
<keyword evidence="3" id="KW-0472">Membrane</keyword>
<dbReference type="Pfam" id="PF04977">
    <property type="entry name" value="DivIC"/>
    <property type="match status" value="1"/>
</dbReference>
<name>A0ABY6TDX8_9CORY</name>
<proteinExistence type="predicted"/>
<evidence type="ECO:0000313" key="4">
    <source>
        <dbReference type="EMBL" id="VEH72556.1"/>
    </source>
</evidence>
<feature type="coiled-coil region" evidence="1">
    <location>
        <begin position="75"/>
        <end position="102"/>
    </location>
</feature>
<keyword evidence="1" id="KW-0175">Coiled coil</keyword>
<evidence type="ECO:0000256" key="2">
    <source>
        <dbReference type="SAM" id="MobiDB-lite"/>
    </source>
</evidence>
<dbReference type="Proteomes" id="UP000280707">
    <property type="component" value="Chromosome"/>
</dbReference>
<accession>A0ABY6TDX8</accession>
<reference evidence="4 5" key="1">
    <citation type="submission" date="2018-12" db="EMBL/GenBank/DDBJ databases">
        <authorList>
            <consortium name="Pathogen Informatics"/>
        </authorList>
    </citation>
    <scope>NUCLEOTIDE SEQUENCE [LARGE SCALE GENOMIC DNA]</scope>
    <source>
        <strain evidence="4 5">NCTC934</strain>
    </source>
</reference>
<evidence type="ECO:0000256" key="3">
    <source>
        <dbReference type="SAM" id="Phobius"/>
    </source>
</evidence>
<feature type="transmembrane region" description="Helical" evidence="3">
    <location>
        <begin position="44"/>
        <end position="65"/>
    </location>
</feature>
<dbReference type="EMBL" id="LR134408">
    <property type="protein sequence ID" value="VEH72556.1"/>
    <property type="molecule type" value="Genomic_DNA"/>
</dbReference>
<feature type="region of interest" description="Disordered" evidence="2">
    <location>
        <begin position="1"/>
        <end position="39"/>
    </location>
</feature>
<keyword evidence="3" id="KW-1133">Transmembrane helix</keyword>
<protein>
    <submittedName>
        <fullName evidence="4">Septum formation initiator, secreted protein of the FtsB-family</fullName>
    </submittedName>
</protein>
<keyword evidence="3" id="KW-0812">Transmembrane</keyword>
<keyword evidence="5" id="KW-1185">Reference proteome</keyword>
<evidence type="ECO:0000313" key="5">
    <source>
        <dbReference type="Proteomes" id="UP000280707"/>
    </source>
</evidence>
<dbReference type="InterPro" id="IPR007060">
    <property type="entry name" value="FtsL/DivIC"/>
</dbReference>
<gene>
    <name evidence="4" type="ORF">NCTC934_00827</name>
</gene>
<feature type="compositionally biased region" description="Basic and acidic residues" evidence="2">
    <location>
        <begin position="23"/>
        <end position="34"/>
    </location>
</feature>
<organism evidence="4 5">
    <name type="scientific">Corynebacterium segmentosum</name>
    <dbReference type="NCBI Taxonomy" id="43990"/>
    <lineage>
        <taxon>Bacteria</taxon>
        <taxon>Bacillati</taxon>
        <taxon>Actinomycetota</taxon>
        <taxon>Actinomycetes</taxon>
        <taxon>Mycobacteriales</taxon>
        <taxon>Corynebacteriaceae</taxon>
        <taxon>Corynebacterium</taxon>
    </lineage>
</organism>
<feature type="compositionally biased region" description="Polar residues" evidence="2">
    <location>
        <begin position="148"/>
        <end position="157"/>
    </location>
</feature>
<dbReference type="RefSeq" id="WP_126318703.1">
    <property type="nucleotide sequence ID" value="NZ_LR134408.1"/>
</dbReference>
<sequence>MAREKKTERRRSRTRVPVASRAADIRKSQRAQEKKNRKPDRMSIVGMTVIVVFVLLMLVIIAVPLRNYYHGRSEIARLNESIAAKQDEKDALLEEIDKYKSEDYIKQEARRRFGVVEQGETAYRILDPNIQPDNQVTTAYRILDPNIQPDNQVTTNSKEQEDSRPWFEVLWDSVAEPPEEEAPAGESHHLPIEPAPEESGDVR</sequence>